<keyword evidence="2" id="KW-1185">Reference proteome</keyword>
<reference evidence="2" key="1">
    <citation type="submission" date="2021-01" db="EMBL/GenBank/DDBJ databases">
        <title>Caligus Genome Assembly.</title>
        <authorList>
            <person name="Gallardo-Escarate C."/>
        </authorList>
    </citation>
    <scope>NUCLEOTIDE SEQUENCE [LARGE SCALE GENOMIC DNA]</scope>
</reference>
<proteinExistence type="predicted"/>
<gene>
    <name evidence="1" type="ORF">FKW44_007780</name>
</gene>
<evidence type="ECO:0000313" key="1">
    <source>
        <dbReference type="EMBL" id="QQP54821.1"/>
    </source>
</evidence>
<accession>A0A7T8KFD0</accession>
<feature type="non-terminal residue" evidence="1">
    <location>
        <position position="1"/>
    </location>
</feature>
<name>A0A7T8KFD0_CALRO</name>
<dbReference type="EMBL" id="CP045894">
    <property type="protein sequence ID" value="QQP54821.1"/>
    <property type="molecule type" value="Genomic_DNA"/>
</dbReference>
<dbReference type="Proteomes" id="UP000595437">
    <property type="component" value="Chromosome 5"/>
</dbReference>
<protein>
    <submittedName>
        <fullName evidence="1">Uncharacterized protein</fullName>
    </submittedName>
</protein>
<evidence type="ECO:0000313" key="2">
    <source>
        <dbReference type="Proteomes" id="UP000595437"/>
    </source>
</evidence>
<sequence>RADSARADACLWAERCGDCKIEVLTASMFSGVLTRLAIRILVYLSRFIHYVEKKNLRKINLA</sequence>
<dbReference type="AlphaFoldDB" id="A0A7T8KFD0"/>
<organism evidence="1 2">
    <name type="scientific">Caligus rogercresseyi</name>
    <name type="common">Sea louse</name>
    <dbReference type="NCBI Taxonomy" id="217165"/>
    <lineage>
        <taxon>Eukaryota</taxon>
        <taxon>Metazoa</taxon>
        <taxon>Ecdysozoa</taxon>
        <taxon>Arthropoda</taxon>
        <taxon>Crustacea</taxon>
        <taxon>Multicrustacea</taxon>
        <taxon>Hexanauplia</taxon>
        <taxon>Copepoda</taxon>
        <taxon>Siphonostomatoida</taxon>
        <taxon>Caligidae</taxon>
        <taxon>Caligus</taxon>
    </lineage>
</organism>